<evidence type="ECO:0000313" key="3">
    <source>
        <dbReference type="Proteomes" id="UP000005237"/>
    </source>
</evidence>
<dbReference type="InterPro" id="IPR001584">
    <property type="entry name" value="Integrase_cat-core"/>
</dbReference>
<dbReference type="AlphaFoldDB" id="A0A8R1ERM5"/>
<dbReference type="EnsemblMetazoa" id="CJA38943.1">
    <property type="protein sequence ID" value="CJA38943.1"/>
    <property type="gene ID" value="WBGene00214790"/>
</dbReference>
<dbReference type="GO" id="GO:0003676">
    <property type="term" value="F:nucleic acid binding"/>
    <property type="evidence" value="ECO:0007669"/>
    <property type="project" value="InterPro"/>
</dbReference>
<dbReference type="InterPro" id="IPR012337">
    <property type="entry name" value="RNaseH-like_sf"/>
</dbReference>
<dbReference type="InterPro" id="IPR008042">
    <property type="entry name" value="Retrotrans_Pao"/>
</dbReference>
<sequence>MPRQLTTRYDYSKTQLILFSDASKNNYGITAYIRFEFPSEPASCALLLAKSRVKPLKEGERMTIPRLELTALETSTNCAVFLTQQLHNLIPFESVELFCDSMIALGWTTTHKTLKCFVKHRVDKIKQNCKIIEDKNIRHNLHHVPTDLNPADFTTRGKNTTDLFEEYWPQIWTNSTLIPKWLSSAITEEVVGKEGKLIYSKTEGINEYVVNLTTSSANDPTVYVSNVPFEAVESLSELIEIVQKQFAENAQTKQLDCHKQRRKAVLYYIIIEHYKEATTQLNSRIAQDMKPMQDQYGLIRHGTRLENSALPQQTIYPIILNIGLDYFGPLTYLGTSGPQKCWILICTCLVTRNIHLELVSNNGTLEFMLAMRRFFSRRGTPKTVILDNAKTFKLGEKIFNSDIRRLAEEDKAIGTFLDNHPMDWKFITPLSPWKGGIYERLIGIVKKLLYSSGGTGQFKFVELFTIITEIEAIVNSRPISYNTETQDANVPVRPVDFIQPEVTLSVHQNVDILEAMKHPGLTERLTREHLASINNHLAELWKQWEDLYLMQLKEANTKSKHYTRATPKVGQLVLVEEKLTSRYKWPLARITKLHPDPSTGDIRTVSIVIEKSNLEVLRSVNQLIPLELDEATQNENSNQNKYWNKRRERLTLRAFDSPGGVSRIRRHQKHLLSRPSQNTYSFHFIPILLEENKHRRKQAAPSSTRELQDNLNVAPKHYTCAHTPGRTTANTLLSTNQS</sequence>
<dbReference type="InterPro" id="IPR036397">
    <property type="entry name" value="RNaseH_sf"/>
</dbReference>
<evidence type="ECO:0000259" key="1">
    <source>
        <dbReference type="PROSITE" id="PS50994"/>
    </source>
</evidence>
<reference evidence="2" key="2">
    <citation type="submission" date="2022-06" db="UniProtKB">
        <authorList>
            <consortium name="EnsemblMetazoa"/>
        </authorList>
    </citation>
    <scope>IDENTIFICATION</scope>
    <source>
        <strain evidence="2">DF5081</strain>
    </source>
</reference>
<dbReference type="PANTHER" id="PTHR47331">
    <property type="entry name" value="PHD-TYPE DOMAIN-CONTAINING PROTEIN"/>
    <property type="match status" value="1"/>
</dbReference>
<name>A0A8R1ERM5_CAEJA</name>
<keyword evidence="3" id="KW-1185">Reference proteome</keyword>
<proteinExistence type="predicted"/>
<dbReference type="Pfam" id="PF18701">
    <property type="entry name" value="DUF5641"/>
    <property type="match status" value="1"/>
</dbReference>
<dbReference type="Proteomes" id="UP000005237">
    <property type="component" value="Unassembled WGS sequence"/>
</dbReference>
<accession>A0A8R1ERM5</accession>
<dbReference type="GO" id="GO:0015074">
    <property type="term" value="P:DNA integration"/>
    <property type="evidence" value="ECO:0007669"/>
    <property type="project" value="InterPro"/>
</dbReference>
<dbReference type="InterPro" id="IPR040676">
    <property type="entry name" value="DUF5641"/>
</dbReference>
<dbReference type="Gene3D" id="3.30.420.10">
    <property type="entry name" value="Ribonuclease H-like superfamily/Ribonuclease H"/>
    <property type="match status" value="1"/>
</dbReference>
<evidence type="ECO:0000313" key="2">
    <source>
        <dbReference type="EnsemblMetazoa" id="CJA38943.1"/>
    </source>
</evidence>
<protein>
    <submittedName>
        <fullName evidence="2">Integrase catalytic domain-containing protein</fullName>
    </submittedName>
</protein>
<reference evidence="3" key="1">
    <citation type="submission" date="2010-08" db="EMBL/GenBank/DDBJ databases">
        <authorList>
            <consortium name="Caenorhabditis japonica Sequencing Consortium"/>
            <person name="Wilson R.K."/>
        </authorList>
    </citation>
    <scope>NUCLEOTIDE SEQUENCE [LARGE SCALE GENOMIC DNA]</scope>
    <source>
        <strain evidence="3">DF5081</strain>
    </source>
</reference>
<dbReference type="Pfam" id="PF05380">
    <property type="entry name" value="Peptidase_A17"/>
    <property type="match status" value="1"/>
</dbReference>
<dbReference type="SUPFAM" id="SSF53098">
    <property type="entry name" value="Ribonuclease H-like"/>
    <property type="match status" value="1"/>
</dbReference>
<dbReference type="PROSITE" id="PS50994">
    <property type="entry name" value="INTEGRASE"/>
    <property type="match status" value="1"/>
</dbReference>
<organism evidence="2 3">
    <name type="scientific">Caenorhabditis japonica</name>
    <dbReference type="NCBI Taxonomy" id="281687"/>
    <lineage>
        <taxon>Eukaryota</taxon>
        <taxon>Metazoa</taxon>
        <taxon>Ecdysozoa</taxon>
        <taxon>Nematoda</taxon>
        <taxon>Chromadorea</taxon>
        <taxon>Rhabditida</taxon>
        <taxon>Rhabditina</taxon>
        <taxon>Rhabditomorpha</taxon>
        <taxon>Rhabditoidea</taxon>
        <taxon>Rhabditidae</taxon>
        <taxon>Peloderinae</taxon>
        <taxon>Caenorhabditis</taxon>
    </lineage>
</organism>
<feature type="domain" description="Integrase catalytic" evidence="1">
    <location>
        <begin position="313"/>
        <end position="502"/>
    </location>
</feature>